<proteinExistence type="predicted"/>
<dbReference type="Proteomes" id="UP000054995">
    <property type="component" value="Unassembled WGS sequence"/>
</dbReference>
<comment type="caution">
    <text evidence="1">The sequence shown here is derived from an EMBL/GenBank/DDBJ whole genome shotgun (WGS) entry which is preliminary data.</text>
</comment>
<gene>
    <name evidence="1" type="ORF">T4D_6612</name>
</gene>
<protein>
    <submittedName>
        <fullName evidence="1">Uncharacterized protein</fullName>
    </submittedName>
</protein>
<name>A0A0V1FE62_TRIPS</name>
<accession>A0A0V1FE62</accession>
<dbReference type="AlphaFoldDB" id="A0A0V1FE62"/>
<evidence type="ECO:0000313" key="2">
    <source>
        <dbReference type="Proteomes" id="UP000054995"/>
    </source>
</evidence>
<evidence type="ECO:0000313" key="1">
    <source>
        <dbReference type="EMBL" id="KRY84254.1"/>
    </source>
</evidence>
<sequence>MHAKEAVIRSVIAGLSAILASKIAKIEGYCPRGHCRYTVYDMLTKKEEEYSIFMSERDRWPIGDTGFKVLSNIYISKVKKDVIGRR</sequence>
<dbReference type="EMBL" id="JYDT01000119">
    <property type="protein sequence ID" value="KRY84254.1"/>
    <property type="molecule type" value="Genomic_DNA"/>
</dbReference>
<organism evidence="1 2">
    <name type="scientific">Trichinella pseudospiralis</name>
    <name type="common">Parasitic roundworm</name>
    <dbReference type="NCBI Taxonomy" id="6337"/>
    <lineage>
        <taxon>Eukaryota</taxon>
        <taxon>Metazoa</taxon>
        <taxon>Ecdysozoa</taxon>
        <taxon>Nematoda</taxon>
        <taxon>Enoplea</taxon>
        <taxon>Dorylaimia</taxon>
        <taxon>Trichinellida</taxon>
        <taxon>Trichinellidae</taxon>
        <taxon>Trichinella</taxon>
    </lineage>
</organism>
<keyword evidence="2" id="KW-1185">Reference proteome</keyword>
<reference evidence="1 2" key="1">
    <citation type="submission" date="2015-01" db="EMBL/GenBank/DDBJ databases">
        <title>Evolution of Trichinella species and genotypes.</title>
        <authorList>
            <person name="Korhonen P.K."/>
            <person name="Edoardo P."/>
            <person name="Giuseppe L.R."/>
            <person name="Gasser R.B."/>
        </authorList>
    </citation>
    <scope>NUCLEOTIDE SEQUENCE [LARGE SCALE GENOMIC DNA]</scope>
    <source>
        <strain evidence="1">ISS470</strain>
    </source>
</reference>